<accession>A0A8X6FY37</accession>
<dbReference type="EMBL" id="BMAO01023871">
    <property type="protein sequence ID" value="GFQ91511.1"/>
    <property type="molecule type" value="Genomic_DNA"/>
</dbReference>
<feature type="region of interest" description="Disordered" evidence="1">
    <location>
        <begin position="87"/>
        <end position="109"/>
    </location>
</feature>
<feature type="compositionally biased region" description="Basic and acidic residues" evidence="1">
    <location>
        <begin position="98"/>
        <end position="109"/>
    </location>
</feature>
<keyword evidence="3" id="KW-1185">Reference proteome</keyword>
<reference evidence="2" key="1">
    <citation type="submission" date="2020-07" db="EMBL/GenBank/DDBJ databases">
        <title>Multicomponent nature underlies the extraordinary mechanical properties of spider dragline silk.</title>
        <authorList>
            <person name="Kono N."/>
            <person name="Nakamura H."/>
            <person name="Mori M."/>
            <person name="Yoshida Y."/>
            <person name="Ohtoshi R."/>
            <person name="Malay A.D."/>
            <person name="Moran D.A.P."/>
            <person name="Tomita M."/>
            <person name="Numata K."/>
            <person name="Arakawa K."/>
        </authorList>
    </citation>
    <scope>NUCLEOTIDE SEQUENCE</scope>
</reference>
<comment type="caution">
    <text evidence="2">The sequence shown here is derived from an EMBL/GenBank/DDBJ whole genome shotgun (WGS) entry which is preliminary data.</text>
</comment>
<organism evidence="2 3">
    <name type="scientific">Trichonephila clavata</name>
    <name type="common">Joro spider</name>
    <name type="synonym">Nephila clavata</name>
    <dbReference type="NCBI Taxonomy" id="2740835"/>
    <lineage>
        <taxon>Eukaryota</taxon>
        <taxon>Metazoa</taxon>
        <taxon>Ecdysozoa</taxon>
        <taxon>Arthropoda</taxon>
        <taxon>Chelicerata</taxon>
        <taxon>Arachnida</taxon>
        <taxon>Araneae</taxon>
        <taxon>Araneomorphae</taxon>
        <taxon>Entelegynae</taxon>
        <taxon>Araneoidea</taxon>
        <taxon>Nephilidae</taxon>
        <taxon>Trichonephila</taxon>
    </lineage>
</organism>
<sequence>MITEGYQHKIFLSPQIRIYHSPYLFRNVCIKRPTPYKCLIFKIERRWIDTVSQYPLAYEVCAWGYPHEKIILNATMGSFLVSNLNPRRGGGTNHRKGRDSETAPTVDRDLTLSDGISGPSFSPITTSVEAIKWQDKKDVCMTSAVRTAEMIEFEDKKKEKKLKPQK</sequence>
<evidence type="ECO:0000313" key="2">
    <source>
        <dbReference type="EMBL" id="GFQ91511.1"/>
    </source>
</evidence>
<evidence type="ECO:0000313" key="3">
    <source>
        <dbReference type="Proteomes" id="UP000887116"/>
    </source>
</evidence>
<gene>
    <name evidence="2" type="ORF">TNCT_454471</name>
</gene>
<dbReference type="AlphaFoldDB" id="A0A8X6FY37"/>
<proteinExistence type="predicted"/>
<dbReference type="OrthoDB" id="10271067at2759"/>
<name>A0A8X6FY37_TRICU</name>
<protein>
    <submittedName>
        <fullName evidence="2">Uncharacterized protein</fullName>
    </submittedName>
</protein>
<dbReference type="Proteomes" id="UP000887116">
    <property type="component" value="Unassembled WGS sequence"/>
</dbReference>
<evidence type="ECO:0000256" key="1">
    <source>
        <dbReference type="SAM" id="MobiDB-lite"/>
    </source>
</evidence>